<proteinExistence type="predicted"/>
<dbReference type="AlphaFoldDB" id="A0A292Q8M5"/>
<keyword evidence="2" id="KW-1185">Reference proteome</keyword>
<reference evidence="1" key="1">
    <citation type="submission" date="2015-10" db="EMBL/GenBank/DDBJ databases">
        <authorList>
            <person name="Regsiter A."/>
            <person name="william w."/>
        </authorList>
    </citation>
    <scope>NUCLEOTIDE SEQUENCE</scope>
    <source>
        <strain evidence="1">Montdore</strain>
    </source>
</reference>
<dbReference type="EMBL" id="LN890948">
    <property type="protein sequence ID" value="CUS15298.1"/>
    <property type="molecule type" value="Genomic_DNA"/>
</dbReference>
<sequence length="88" mass="9641">MEGKNKKIQSAEHIKGGTAPTSFSFCHSPPSFALPPAGTVLSVYLLTHLTHPLTTIFSQLRCCLEIQNILLFPLPLFASAQYSQGRKI</sequence>
<organism evidence="1 2">
    <name type="scientific">Tuber aestivum</name>
    <name type="common">summer truffle</name>
    <dbReference type="NCBI Taxonomy" id="59557"/>
    <lineage>
        <taxon>Eukaryota</taxon>
        <taxon>Fungi</taxon>
        <taxon>Dikarya</taxon>
        <taxon>Ascomycota</taxon>
        <taxon>Pezizomycotina</taxon>
        <taxon>Pezizomycetes</taxon>
        <taxon>Pezizales</taxon>
        <taxon>Tuberaceae</taxon>
        <taxon>Tuber</taxon>
    </lineage>
</organism>
<dbReference type="Proteomes" id="UP001412239">
    <property type="component" value="Unassembled WGS sequence"/>
</dbReference>
<protein>
    <submittedName>
        <fullName evidence="1">Uncharacterized protein</fullName>
    </submittedName>
</protein>
<evidence type="ECO:0000313" key="2">
    <source>
        <dbReference type="Proteomes" id="UP001412239"/>
    </source>
</evidence>
<name>A0A292Q8M5_9PEZI</name>
<gene>
    <name evidence="1" type="ORF">GSTUAT00000555001</name>
</gene>
<accession>A0A292Q8M5</accession>
<evidence type="ECO:0000313" key="1">
    <source>
        <dbReference type="EMBL" id="CUS15298.1"/>
    </source>
</evidence>